<name>A0ABT5K941_9BURK</name>
<keyword evidence="2" id="KW-1185">Reference proteome</keyword>
<dbReference type="EMBL" id="JAQQXT010000001">
    <property type="protein sequence ID" value="MDC8770437.1"/>
    <property type="molecule type" value="Genomic_DNA"/>
</dbReference>
<comment type="caution">
    <text evidence="1">The sequence shown here is derived from an EMBL/GenBank/DDBJ whole genome shotgun (WGS) entry which is preliminary data.</text>
</comment>
<gene>
    <name evidence="1" type="ORF">PRZ03_02550</name>
</gene>
<reference evidence="1 2" key="1">
    <citation type="submission" date="2022-10" db="EMBL/GenBank/DDBJ databases">
        <title>Paucibacter sp. hw1 Genome sequencing.</title>
        <authorList>
            <person name="Park S."/>
        </authorList>
    </citation>
    <scope>NUCLEOTIDE SEQUENCE [LARGE SCALE GENOMIC DNA]</scope>
    <source>
        <strain evidence="2">hw1</strain>
    </source>
</reference>
<sequence>MNNSLNYALYRDPAQVQPEPASSPSFFSSPRLWLDRWFDNWAARVEARWQSTDVRSRYY</sequence>
<organism evidence="1 2">
    <name type="scientific">Roseateles albus</name>
    <dbReference type="NCBI Taxonomy" id="2987525"/>
    <lineage>
        <taxon>Bacteria</taxon>
        <taxon>Pseudomonadati</taxon>
        <taxon>Pseudomonadota</taxon>
        <taxon>Betaproteobacteria</taxon>
        <taxon>Burkholderiales</taxon>
        <taxon>Sphaerotilaceae</taxon>
        <taxon>Roseateles</taxon>
    </lineage>
</organism>
<dbReference type="Proteomes" id="UP001221189">
    <property type="component" value="Unassembled WGS sequence"/>
</dbReference>
<protein>
    <submittedName>
        <fullName evidence="1">Uncharacterized protein</fullName>
    </submittedName>
</protein>
<proteinExistence type="predicted"/>
<accession>A0ABT5K941</accession>
<evidence type="ECO:0000313" key="1">
    <source>
        <dbReference type="EMBL" id="MDC8770437.1"/>
    </source>
</evidence>
<evidence type="ECO:0000313" key="2">
    <source>
        <dbReference type="Proteomes" id="UP001221189"/>
    </source>
</evidence>
<dbReference type="RefSeq" id="WP_273598875.1">
    <property type="nucleotide sequence ID" value="NZ_JAQQXT010000001.1"/>
</dbReference>